<name>A0A815D848_ADIRI</name>
<comment type="caution">
    <text evidence="3">The sequence shown here is derived from an EMBL/GenBank/DDBJ whole genome shotgun (WGS) entry which is preliminary data.</text>
</comment>
<dbReference type="Proteomes" id="UP000663828">
    <property type="component" value="Unassembled WGS sequence"/>
</dbReference>
<dbReference type="InterPro" id="IPR052845">
    <property type="entry name" value="Axonemal_dynein_LC_domain"/>
</dbReference>
<gene>
    <name evidence="3" type="ORF">XAT740_LOCUS28706</name>
</gene>
<organism evidence="3 4">
    <name type="scientific">Adineta ricciae</name>
    <name type="common">Rotifer</name>
    <dbReference type="NCBI Taxonomy" id="249248"/>
    <lineage>
        <taxon>Eukaryota</taxon>
        <taxon>Metazoa</taxon>
        <taxon>Spiralia</taxon>
        <taxon>Gnathifera</taxon>
        <taxon>Rotifera</taxon>
        <taxon>Eurotatoria</taxon>
        <taxon>Bdelloidea</taxon>
        <taxon>Adinetida</taxon>
        <taxon>Adinetidae</taxon>
        <taxon>Adineta</taxon>
    </lineage>
</organism>
<proteinExistence type="predicted"/>
<keyword evidence="1" id="KW-0175">Coiled coil</keyword>
<evidence type="ECO:0000313" key="4">
    <source>
        <dbReference type="Proteomes" id="UP000663828"/>
    </source>
</evidence>
<accession>A0A815D848</accession>
<evidence type="ECO:0000313" key="3">
    <source>
        <dbReference type="EMBL" id="CAF1297980.1"/>
    </source>
</evidence>
<dbReference type="AlphaFoldDB" id="A0A815D848"/>
<dbReference type="GO" id="GO:0005737">
    <property type="term" value="C:cytoplasm"/>
    <property type="evidence" value="ECO:0007669"/>
    <property type="project" value="UniProtKB-ARBA"/>
</dbReference>
<reference evidence="3" key="1">
    <citation type="submission" date="2021-02" db="EMBL/GenBank/DDBJ databases">
        <authorList>
            <person name="Nowell W R."/>
        </authorList>
    </citation>
    <scope>NUCLEOTIDE SEQUENCE</scope>
</reference>
<keyword evidence="4" id="KW-1185">Reference proteome</keyword>
<dbReference type="PANTHER" id="PTHR23052">
    <property type="entry name" value="AXONEMAL DYNEIN LIGHT CHAIN DOMAIN-CONTAINING PROTEIN 1"/>
    <property type="match status" value="1"/>
</dbReference>
<feature type="region of interest" description="Disordered" evidence="2">
    <location>
        <begin position="58"/>
        <end position="78"/>
    </location>
</feature>
<dbReference type="Pfam" id="PF10211">
    <property type="entry name" value="Ax_dynein_light"/>
    <property type="match status" value="1"/>
</dbReference>
<sequence length="961" mass="109862">MSVVELQQQENNGNRSGSSCVLPQLRGQAQRPVARADNDCLPQELMVALRQSALPSEYLGPPTTAHGHKSSRVLPPGLSRRPDNAWHYARQREKYRFLLEQNPCTCGAGHDISFLCEATATCLAHDQQNKPSAAQRPNDKSAVRALPIDPNESNIVLPESIVPQEFRLVKNIGVAPLEVYDDKNTTITEEHLRHVTVFPSLKPVSRAEVLKLKHTMDALLERITIEDNDLQGQTQLHNLLELIKEEQNIYNIVFHEIIRQVSVECKERGELLGKLRERYSSLLSRVPRQVKSLYEELIAQRALDRRLAEQLIQFKTTVGTLMLELEDVREHDRRVTEEAEIAQRDLKQALLESQKNASLLTEYHELYDLQRKRLEKQANVIAEERQLWRDAAQTIALKVVMEHKLTTSKTLNLAEQAWYSLANHFAIYIMDKDAIDLTDVQKAANTWREIIETLDREQEQREYETSKNLNRLVHSIETLRNTFRQNHLDPDGKLLSIPDSKKTIEYLTQTRMWEELCTHEVEKFGGDTILVNEERMKKADRNLKRWIDMTERLLNRHPSSTTGESSEQEALKDLFDCIYLLHFQYRIRMTGENGLAQSIIFFVNVLETWNSKLNSYAYGGGKLNEAAWHAFYGQMEEWFDAINKTMTYVGKSMRLGETAESGKKKDEGKRIVDATSVLQQANKGLVSLRHYIESHNSRISDRALQLDAKMVHWLIQILIGLAPNQPTLSAEAREHLEANRVPTVNLIKIQKDLCEEITYMTGYIIKCCTSLTAEETINKRLEQGIGPELEVLDLKRMQDECNDWVYASKVILTELTGDESLVDIPPPIREIAKTPAKDEQISLDVIPEKPKEEEAKEVKTNGNDTISYEAINRGGLTERRQLERVFDNDTTVPSTTATATSKSAQVGFDALRTIAQLQQQLAESEVRAAGLQEQTITLDVALREANQRIQQLESNQRPHQQ</sequence>
<evidence type="ECO:0000256" key="2">
    <source>
        <dbReference type="SAM" id="MobiDB-lite"/>
    </source>
</evidence>
<feature type="compositionally biased region" description="Polar residues" evidence="2">
    <location>
        <begin position="1"/>
        <end position="21"/>
    </location>
</feature>
<dbReference type="PANTHER" id="PTHR23052:SF1">
    <property type="entry name" value="AXONEMAL DYNEIN LIGHT CHAIN DOMAIN-CONTAINING PROTEIN 1"/>
    <property type="match status" value="1"/>
</dbReference>
<protein>
    <recommendedName>
        <fullName evidence="5">Axonemal dynein light chain domain-containing protein 1</fullName>
    </recommendedName>
</protein>
<evidence type="ECO:0000256" key="1">
    <source>
        <dbReference type="ARBA" id="ARBA00023054"/>
    </source>
</evidence>
<evidence type="ECO:0008006" key="5">
    <source>
        <dbReference type="Google" id="ProtNLM"/>
    </source>
</evidence>
<dbReference type="InterPro" id="IPR019347">
    <property type="entry name" value="Axonemal_dynein_light_chain"/>
</dbReference>
<feature type="region of interest" description="Disordered" evidence="2">
    <location>
        <begin position="1"/>
        <end position="22"/>
    </location>
</feature>
<dbReference type="EMBL" id="CAJNOR010002463">
    <property type="protein sequence ID" value="CAF1297980.1"/>
    <property type="molecule type" value="Genomic_DNA"/>
</dbReference>